<keyword evidence="11" id="KW-0732">Signal</keyword>
<dbReference type="InterPro" id="IPR000836">
    <property type="entry name" value="PRTase_dom"/>
</dbReference>
<dbReference type="InterPro" id="IPR029057">
    <property type="entry name" value="PRTase-like"/>
</dbReference>
<dbReference type="PANTHER" id="PTHR11776:SF7">
    <property type="entry name" value="PHOSPHORIBOSYLTRANSFERASE DOMAIN-CONTAINING PROTEIN"/>
    <property type="match status" value="1"/>
</dbReference>
<feature type="chain" id="PRO_5034969150" description="adenine phosphoribosyltransferase" evidence="11">
    <location>
        <begin position="23"/>
        <end position="115"/>
    </location>
</feature>
<sequence length="115" mass="12462">EKGNVLTRFVHLLSLHLIQALADCISDLLSPFHSNTSDLVVGIDAMGFILGASVATSLGKGFLSVRKAEHLCVTSQSPSYSDYTGVEKTMEVRLDVLKPEAATTKYKFDISSTTR</sequence>
<comment type="pathway">
    <text evidence="3">Purine metabolism; AMP biosynthesis via salvage pathway; AMP from adenine: step 1/1.</text>
</comment>
<dbReference type="PANTHER" id="PTHR11776">
    <property type="entry name" value="ADENINE PHOSPHORIBOSYLTRANSFERASE"/>
    <property type="match status" value="1"/>
</dbReference>
<dbReference type="GO" id="GO:0003999">
    <property type="term" value="F:adenine phosphoribosyltransferase activity"/>
    <property type="evidence" value="ECO:0007669"/>
    <property type="project" value="UniProtKB-EC"/>
</dbReference>
<dbReference type="Proteomes" id="UP000694568">
    <property type="component" value="Unplaced"/>
</dbReference>
<evidence type="ECO:0000256" key="3">
    <source>
        <dbReference type="ARBA" id="ARBA00004659"/>
    </source>
</evidence>
<keyword evidence="8" id="KW-0328">Glycosyltransferase</keyword>
<dbReference type="CDD" id="cd06223">
    <property type="entry name" value="PRTases_typeI"/>
    <property type="match status" value="1"/>
</dbReference>
<comment type="similarity">
    <text evidence="4">Belongs to the purine/pyrimidine phosphoribosyltransferase family.</text>
</comment>
<evidence type="ECO:0000256" key="5">
    <source>
        <dbReference type="ARBA" id="ARBA00011738"/>
    </source>
</evidence>
<dbReference type="GeneTree" id="ENSGT00990000210122"/>
<evidence type="ECO:0000256" key="10">
    <source>
        <dbReference type="ARBA" id="ARBA00022726"/>
    </source>
</evidence>
<evidence type="ECO:0000256" key="6">
    <source>
        <dbReference type="ARBA" id="ARBA00011893"/>
    </source>
</evidence>
<comment type="catalytic activity">
    <reaction evidence="1">
        <text>AMP + diphosphate = 5-phospho-alpha-D-ribose 1-diphosphate + adenine</text>
        <dbReference type="Rhea" id="RHEA:16609"/>
        <dbReference type="ChEBI" id="CHEBI:16708"/>
        <dbReference type="ChEBI" id="CHEBI:33019"/>
        <dbReference type="ChEBI" id="CHEBI:58017"/>
        <dbReference type="ChEBI" id="CHEBI:456215"/>
        <dbReference type="EC" id="2.4.2.7"/>
    </reaction>
</comment>
<keyword evidence="9" id="KW-0808">Transferase</keyword>
<name>A0A8C9XT26_SANLU</name>
<evidence type="ECO:0000256" key="2">
    <source>
        <dbReference type="ARBA" id="ARBA00004496"/>
    </source>
</evidence>
<evidence type="ECO:0000313" key="13">
    <source>
        <dbReference type="Proteomes" id="UP000694568"/>
    </source>
</evidence>
<keyword evidence="13" id="KW-1185">Reference proteome</keyword>
<keyword evidence="7" id="KW-0963">Cytoplasm</keyword>
<evidence type="ECO:0000313" key="12">
    <source>
        <dbReference type="Ensembl" id="ENSSLUP00000015304.1"/>
    </source>
</evidence>
<comment type="subcellular location">
    <subcellularLocation>
        <location evidence="2">Cytoplasm</location>
    </subcellularLocation>
</comment>
<protein>
    <recommendedName>
        <fullName evidence="6">adenine phosphoribosyltransferase</fullName>
        <ecNumber evidence="6">2.4.2.7</ecNumber>
    </recommendedName>
</protein>
<evidence type="ECO:0000256" key="8">
    <source>
        <dbReference type="ARBA" id="ARBA00022676"/>
    </source>
</evidence>
<evidence type="ECO:0000256" key="7">
    <source>
        <dbReference type="ARBA" id="ARBA00022490"/>
    </source>
</evidence>
<evidence type="ECO:0000256" key="4">
    <source>
        <dbReference type="ARBA" id="ARBA00008391"/>
    </source>
</evidence>
<reference evidence="12" key="1">
    <citation type="submission" date="2025-08" db="UniProtKB">
        <authorList>
            <consortium name="Ensembl"/>
        </authorList>
    </citation>
    <scope>IDENTIFICATION</scope>
</reference>
<evidence type="ECO:0000256" key="11">
    <source>
        <dbReference type="SAM" id="SignalP"/>
    </source>
</evidence>
<dbReference type="InterPro" id="IPR050120">
    <property type="entry name" value="Adenine_PRTase"/>
</dbReference>
<reference evidence="12" key="2">
    <citation type="submission" date="2025-09" db="UniProtKB">
        <authorList>
            <consortium name="Ensembl"/>
        </authorList>
    </citation>
    <scope>IDENTIFICATION</scope>
</reference>
<comment type="subunit">
    <text evidence="5">Homodimer.</text>
</comment>
<dbReference type="GO" id="GO:0006166">
    <property type="term" value="P:purine ribonucleoside salvage"/>
    <property type="evidence" value="ECO:0007669"/>
    <property type="project" value="UniProtKB-KW"/>
</dbReference>
<dbReference type="AlphaFoldDB" id="A0A8C9XT26"/>
<proteinExistence type="inferred from homology"/>
<dbReference type="EC" id="2.4.2.7" evidence="6"/>
<keyword evidence="10" id="KW-0660">Purine salvage</keyword>
<feature type="signal peptide" evidence="11">
    <location>
        <begin position="1"/>
        <end position="22"/>
    </location>
</feature>
<dbReference type="Gene3D" id="3.40.50.2020">
    <property type="match status" value="1"/>
</dbReference>
<evidence type="ECO:0000256" key="1">
    <source>
        <dbReference type="ARBA" id="ARBA00000868"/>
    </source>
</evidence>
<organism evidence="12 13">
    <name type="scientific">Sander lucioperca</name>
    <name type="common">Pike-perch</name>
    <name type="synonym">Perca lucioperca</name>
    <dbReference type="NCBI Taxonomy" id="283035"/>
    <lineage>
        <taxon>Eukaryota</taxon>
        <taxon>Metazoa</taxon>
        <taxon>Chordata</taxon>
        <taxon>Craniata</taxon>
        <taxon>Vertebrata</taxon>
        <taxon>Euteleostomi</taxon>
        <taxon>Actinopterygii</taxon>
        <taxon>Neopterygii</taxon>
        <taxon>Teleostei</taxon>
        <taxon>Neoteleostei</taxon>
        <taxon>Acanthomorphata</taxon>
        <taxon>Eupercaria</taxon>
        <taxon>Perciformes</taxon>
        <taxon>Percoidei</taxon>
        <taxon>Percidae</taxon>
        <taxon>Luciopercinae</taxon>
        <taxon>Sander</taxon>
    </lineage>
</organism>
<accession>A0A8C9XT26</accession>
<evidence type="ECO:0000256" key="9">
    <source>
        <dbReference type="ARBA" id="ARBA00022679"/>
    </source>
</evidence>
<dbReference type="GO" id="GO:0005737">
    <property type="term" value="C:cytoplasm"/>
    <property type="evidence" value="ECO:0007669"/>
    <property type="project" value="UniProtKB-SubCell"/>
</dbReference>
<dbReference type="Ensembl" id="ENSSLUT00000015796.1">
    <property type="protein sequence ID" value="ENSSLUP00000015304.1"/>
    <property type="gene ID" value="ENSSLUG00000007188.1"/>
</dbReference>
<dbReference type="SUPFAM" id="SSF53271">
    <property type="entry name" value="PRTase-like"/>
    <property type="match status" value="1"/>
</dbReference>